<dbReference type="PANTHER" id="PTHR30373">
    <property type="entry name" value="UPF0603 PROTEIN YGCG"/>
    <property type="match status" value="1"/>
</dbReference>
<keyword evidence="1" id="KW-1133">Transmembrane helix</keyword>
<dbReference type="Proteomes" id="UP000192472">
    <property type="component" value="Unassembled WGS sequence"/>
</dbReference>
<protein>
    <recommendedName>
        <fullName evidence="2">TPM domain-containing protein</fullName>
    </recommendedName>
</protein>
<feature type="domain" description="TPM" evidence="2">
    <location>
        <begin position="37"/>
        <end position="160"/>
    </location>
</feature>
<evidence type="ECO:0000256" key="1">
    <source>
        <dbReference type="SAM" id="Phobius"/>
    </source>
</evidence>
<keyword evidence="1" id="KW-0472">Membrane</keyword>
<dbReference type="RefSeq" id="WP_084371224.1">
    <property type="nucleotide sequence ID" value="NZ_FWYF01000001.1"/>
</dbReference>
<dbReference type="STRING" id="692418.SAMN04488029_0919"/>
<feature type="transmembrane region" description="Helical" evidence="1">
    <location>
        <begin position="184"/>
        <end position="203"/>
    </location>
</feature>
<organism evidence="3 4">
    <name type="scientific">Reichenbachiella faecimaris</name>
    <dbReference type="NCBI Taxonomy" id="692418"/>
    <lineage>
        <taxon>Bacteria</taxon>
        <taxon>Pseudomonadati</taxon>
        <taxon>Bacteroidota</taxon>
        <taxon>Cytophagia</taxon>
        <taxon>Cytophagales</taxon>
        <taxon>Reichenbachiellaceae</taxon>
        <taxon>Reichenbachiella</taxon>
    </lineage>
</organism>
<keyword evidence="4" id="KW-1185">Reference proteome</keyword>
<dbReference type="Gene3D" id="3.10.310.50">
    <property type="match status" value="1"/>
</dbReference>
<dbReference type="OrthoDB" id="9810918at2"/>
<dbReference type="EMBL" id="FWYF01000001">
    <property type="protein sequence ID" value="SMD32571.1"/>
    <property type="molecule type" value="Genomic_DNA"/>
</dbReference>
<gene>
    <name evidence="3" type="ORF">SAMN04488029_0919</name>
</gene>
<accession>A0A1W2G7J2</accession>
<name>A0A1W2G7J2_REIFA</name>
<reference evidence="3 4" key="1">
    <citation type="submission" date="2017-04" db="EMBL/GenBank/DDBJ databases">
        <authorList>
            <person name="Afonso C.L."/>
            <person name="Miller P.J."/>
            <person name="Scott M.A."/>
            <person name="Spackman E."/>
            <person name="Goraichik I."/>
            <person name="Dimitrov K.M."/>
            <person name="Suarez D.L."/>
            <person name="Swayne D.E."/>
        </authorList>
    </citation>
    <scope>NUCLEOTIDE SEQUENCE [LARGE SCALE GENOMIC DNA]</scope>
    <source>
        <strain evidence="3 4">DSM 26133</strain>
    </source>
</reference>
<dbReference type="InterPro" id="IPR007621">
    <property type="entry name" value="TPM_dom"/>
</dbReference>
<evidence type="ECO:0000313" key="4">
    <source>
        <dbReference type="Proteomes" id="UP000192472"/>
    </source>
</evidence>
<evidence type="ECO:0000259" key="2">
    <source>
        <dbReference type="Pfam" id="PF04536"/>
    </source>
</evidence>
<evidence type="ECO:0000313" key="3">
    <source>
        <dbReference type="EMBL" id="SMD32571.1"/>
    </source>
</evidence>
<keyword evidence="1" id="KW-0812">Transmembrane</keyword>
<sequence>MKIKNTPTLFVLICFIFLSNITIAQDYVTIPELKQRVTDLTQTISSNDLDYLEDKLARFEETKGSQIAVLILSSTKPEEIEQFSIRVAEKWKIGRGGVDDGVLMVVAMNDRKLRIDVGYGLEGAIPDIYAKRIIENIITPEFRHGQFSTGINKGLDAIMDLINGEDLPVVTKTNYSTQKSGKKFSIFLIVFGLIALSVIKSMIKNSPMKIVVAIVIAILLGFLFANIVMGIISLIFSLVVLFGNSSGRGGGGYYGGGYYGGSGGGFSSGGGFGGFSGGGGGFGGGGASGGW</sequence>
<feature type="transmembrane region" description="Helical" evidence="1">
    <location>
        <begin position="210"/>
        <end position="243"/>
    </location>
</feature>
<proteinExistence type="predicted"/>
<dbReference type="AlphaFoldDB" id="A0A1W2G7J2"/>
<dbReference type="PANTHER" id="PTHR30373:SF2">
    <property type="entry name" value="UPF0603 PROTEIN YGCG"/>
    <property type="match status" value="1"/>
</dbReference>
<dbReference type="Pfam" id="PF04536">
    <property type="entry name" value="TPM_phosphatase"/>
    <property type="match status" value="1"/>
</dbReference>